<dbReference type="PANTHER" id="PTHR43784">
    <property type="entry name" value="GDSL-LIKE LIPASE/ACYLHYDROLASE, PUTATIVE (AFU_ORTHOLOGUE AFUA_2G00820)-RELATED"/>
    <property type="match status" value="1"/>
</dbReference>
<dbReference type="RefSeq" id="WP_146467899.1">
    <property type="nucleotide sequence ID" value="NZ_VOGW01000170.1"/>
</dbReference>
<gene>
    <name evidence="5" type="ORF">FRZ03_27975</name>
</gene>
<reference evidence="5" key="1">
    <citation type="journal article" date="2019" name="Microbiol. Resour. Announc.">
        <title>Draft Genomic Sequences of Streptomyces misionensis and Streptomyces albidoflavus, bacteria applied for phytopathogen biocontrol.</title>
        <authorList>
            <person name="Pylro V."/>
            <person name="Dias A."/>
            <person name="Andreote F."/>
            <person name="Varani A."/>
            <person name="Andreote C."/>
            <person name="Bernardo E."/>
            <person name="Martins T."/>
        </authorList>
    </citation>
    <scope>NUCLEOTIDE SEQUENCE [LARGE SCALE GENOMIC DNA]</scope>
    <source>
        <strain evidence="5">66</strain>
    </source>
</reference>
<evidence type="ECO:0000256" key="1">
    <source>
        <dbReference type="ARBA" id="ARBA00022729"/>
    </source>
</evidence>
<dbReference type="InterPro" id="IPR006558">
    <property type="entry name" value="LamG-like"/>
</dbReference>
<dbReference type="EMBL" id="VOGW01000170">
    <property type="protein sequence ID" value="TWV34717.1"/>
    <property type="molecule type" value="Genomic_DNA"/>
</dbReference>
<evidence type="ECO:0000256" key="3">
    <source>
        <dbReference type="SAM" id="MobiDB-lite"/>
    </source>
</evidence>
<sequence>MTIDQLTDTGTVVVANPDGTFTRTDSSMPQRTLQDGKWVPIDTTLVRQPDGTWAPKAAVTNVAFSGGGSGALVMMRSGEDKLGFSWPGALPTPVVSGDTATYPEVLPQVDLQLTADASGYSSVLVVKSAKAAADPRLRHLELATATTGIKLAATRDGGMQATDRHTGRTVFHSDTALMWDSAVQKTSTAPLARTTTVTSARAEHRTAAKVGKHRAQVRVSLKSGKQLLGVDQNLLSAKSTTYPVYIDPEWSGRPSQLDWARISDNGWNVYNSTSTSGSTNAREGWDNSYPGNGERARTYYQMNTSGIKGAVVTHASLYVKQLSAASCSDTPAAVYGTDRPAGWSSSSLYWGHEPGGRTGALGSNPKSHEAGTCPVTDGANSWVSPPSLEFDVTSRAQSAAAGGWKSMTLMVQSPDMNDATQWKQLAYGGGATMSVTYSYRPKLNGTPALKPSAVSMGKTMTTTHTPTLSARAVDPDLAGGSELVRMEYNVYNSSGTLIHQGFGPSTDSKKRPRYNTNGSDWTTPNLPDGTYTWKATAQNAAGYWAGTGSGTWTKTQNFTVDTSAPPAPTVTSSQFPAKQIGAAYGDKATFTLSNNHTNNITGYLFSLDGTLGNTVYNSTGVTKWTTSTKITPGVPYYVSSDNASGTGTAVINGSASPSFAPGKTGPHTLYAKAVDQAGSTSLTQTSYAFYAGTSTPTYAYGDKMITGWTATNTDSTTTAVPAATATTKNGQLVSQAAGSGYEFADGYQAFLGNKSSTSKVVSGDSVTLSFDIPKDGPWSFGANLTKAKDYGIYRLVLDAGKPTQSTLISGYDAYNSYVTTQFLNLGIPKDSGGQLLTLKQGVHTLTLTLTGKNPSSSGFQAGIDVLRLGPALTCAINTTSSCLNNTATSTFTTTTSTADADGSGNSINSADLTNTSGWQSGKTVTVDGAAFTLPSFGTGTYDNMLASGQTVTLPDSGVANTGDAVVFLAFATGGAAKGASGTITYAKNNCLETNGNTADQSYQLDTVPDWLSGPTAAASVTLVHENHKDNTQTSPSSGPKIYAVSVPLQCPGSVISSISLPLFTNGVQAGQPSLHILGLGLRPTSVTGSGSTVQHWVGTFSSVQDTAKVQQSDGSTANVNGKTLRFPAHVSIGTNSGTNDANEVRVHLSNALGSTPVTFDAASIAPQDTTTDNATAAAPPTPLTFGSKASVTIPAGCDVTSDPVTLTVPQQATLLVSVQVHGSVSAMPGHAMAQTPVWASSDTTNRTGDTAAGNFTQTTYTGLPYLAGIDVTTPTTAPTGSLVLYGDQSVNADTGSADGRHHLSDAITDAIVQDTNGDNSVDYGILNAGTNSASLSNNLLPQDTNSDFPVNALNPLDRNVLAQGNVRTVLVSTGTTDLLNCTSVADTCATNVEKGLTALNSELSSYCTDDGQTFNNGQPVTQNSNLTVYLATIPPFTAAHPGTATQEAAREQVNGFLLDNYPAQVLDFAAAVSTDGNDTSPTVKAADLSGGNPSDAYYTDLANLYLTDTNTDVVAIAPNMITPLATGSDTPDNEWELSADGTDARGDNPLTAVGGATFNTAGPDAANAPTAATSFDGSTGFLESDHTAVNTLADYTVSGWVKLDSAAGPATAICEGTSQHQAFYVGYDRDNQGWMFQTTTTNDDSSDFPTAEGDAGTGALGTWTHLLVTYTAPVDGDDTTGVMSIYQNGTLMGTAVNPTPQYDSSMPLTIGGCVNTPDATSPYNAFPGSVSDVHVYPYAMAASDASAGSVIVPSGWNKGMPEDEWKLSADGTDTASLNALTPTGSVSFSTDAPSGLSGSTAFDGSTGFLKSKQSAVDALGDYTVSAWVKINSALGTTAVCQGTTQHQSFYLSYDKPSAAWMFQTTTTNDENADFPTAEGDNNSAPVGTWTHLVATFRAPVAGSTNTGNMALYQNGTLVGTATNLSPQYDSSMPLTIGGCVNSASATTPYLAFPGSVADVHVYPRTLSATEVSELR</sequence>
<dbReference type="Proteomes" id="UP000320481">
    <property type="component" value="Unassembled WGS sequence"/>
</dbReference>
<evidence type="ECO:0000256" key="2">
    <source>
        <dbReference type="ARBA" id="ARBA00023157"/>
    </source>
</evidence>
<proteinExistence type="predicted"/>
<comment type="caution">
    <text evidence="5">The sequence shown here is derived from an EMBL/GenBank/DDBJ whole genome shotgun (WGS) entry which is preliminary data.</text>
</comment>
<dbReference type="InterPro" id="IPR013783">
    <property type="entry name" value="Ig-like_fold"/>
</dbReference>
<accession>A0A5C6J2H3</accession>
<dbReference type="SMART" id="SM00560">
    <property type="entry name" value="LamGL"/>
    <property type="match status" value="2"/>
</dbReference>
<dbReference type="Gene3D" id="2.60.40.10">
    <property type="entry name" value="Immunoglobulins"/>
    <property type="match status" value="1"/>
</dbReference>
<keyword evidence="1" id="KW-0732">Signal</keyword>
<feature type="domain" description="LamG-like jellyroll fold" evidence="4">
    <location>
        <begin position="1820"/>
        <end position="1969"/>
    </location>
</feature>
<keyword evidence="2" id="KW-1015">Disulfide bond</keyword>
<dbReference type="GO" id="GO:0005975">
    <property type="term" value="P:carbohydrate metabolic process"/>
    <property type="evidence" value="ECO:0007669"/>
    <property type="project" value="UniProtKB-ARBA"/>
</dbReference>
<dbReference type="InterPro" id="IPR013320">
    <property type="entry name" value="ConA-like_dom_sf"/>
</dbReference>
<evidence type="ECO:0000313" key="6">
    <source>
        <dbReference type="Proteomes" id="UP000320481"/>
    </source>
</evidence>
<keyword evidence="6" id="KW-1185">Reference proteome</keyword>
<evidence type="ECO:0000313" key="5">
    <source>
        <dbReference type="EMBL" id="TWV34717.1"/>
    </source>
</evidence>
<feature type="domain" description="LamG-like jellyroll fold" evidence="4">
    <location>
        <begin position="1593"/>
        <end position="1743"/>
    </location>
</feature>
<dbReference type="SUPFAM" id="SSF49899">
    <property type="entry name" value="Concanavalin A-like lectins/glucanases"/>
    <property type="match status" value="2"/>
</dbReference>
<dbReference type="InterPro" id="IPR053140">
    <property type="entry name" value="GDSL_Rv0518-like"/>
</dbReference>
<protein>
    <recommendedName>
        <fullName evidence="4">LamG-like jellyroll fold domain-containing protein</fullName>
    </recommendedName>
</protein>
<organism evidence="5 6">
    <name type="scientific">Streptomyces misionensis</name>
    <dbReference type="NCBI Taxonomy" id="67331"/>
    <lineage>
        <taxon>Bacteria</taxon>
        <taxon>Bacillati</taxon>
        <taxon>Actinomycetota</taxon>
        <taxon>Actinomycetes</taxon>
        <taxon>Kitasatosporales</taxon>
        <taxon>Streptomycetaceae</taxon>
        <taxon>Streptomyces</taxon>
    </lineage>
</organism>
<name>A0A5C6J2H3_9ACTN</name>
<evidence type="ECO:0000259" key="4">
    <source>
        <dbReference type="SMART" id="SM00560"/>
    </source>
</evidence>
<dbReference type="PANTHER" id="PTHR43784:SF2">
    <property type="entry name" value="GDSL-LIKE LIPASE_ACYLHYDROLASE, PUTATIVE (AFU_ORTHOLOGUE AFUA_2G00820)-RELATED"/>
    <property type="match status" value="1"/>
</dbReference>
<dbReference type="Gene3D" id="2.60.120.200">
    <property type="match status" value="2"/>
</dbReference>
<feature type="region of interest" description="Disordered" evidence="3">
    <location>
        <begin position="501"/>
        <end position="522"/>
    </location>
</feature>
<dbReference type="Pfam" id="PF13385">
    <property type="entry name" value="Laminin_G_3"/>
    <property type="match status" value="2"/>
</dbReference>